<dbReference type="Pfam" id="PF07264">
    <property type="entry name" value="EI24"/>
    <property type="match status" value="1"/>
</dbReference>
<keyword evidence="2 5" id="KW-0812">Transmembrane</keyword>
<dbReference type="AlphaFoldDB" id="A0A437MC36"/>
<keyword evidence="4 5" id="KW-0472">Membrane</keyword>
<dbReference type="Proteomes" id="UP000282971">
    <property type="component" value="Unassembled WGS sequence"/>
</dbReference>
<dbReference type="EMBL" id="SACN01000001">
    <property type="protein sequence ID" value="RVT95188.1"/>
    <property type="molecule type" value="Genomic_DNA"/>
</dbReference>
<evidence type="ECO:0000313" key="6">
    <source>
        <dbReference type="EMBL" id="RVT95188.1"/>
    </source>
</evidence>
<accession>A0A437MC36</accession>
<evidence type="ECO:0000256" key="5">
    <source>
        <dbReference type="SAM" id="Phobius"/>
    </source>
</evidence>
<proteinExistence type="predicted"/>
<name>A0A437MC36_9SPHN</name>
<feature type="transmembrane region" description="Helical" evidence="5">
    <location>
        <begin position="20"/>
        <end position="44"/>
    </location>
</feature>
<comment type="caution">
    <text evidence="6">The sequence shown here is derived from an EMBL/GenBank/DDBJ whole genome shotgun (WGS) entry which is preliminary data.</text>
</comment>
<dbReference type="InterPro" id="IPR059112">
    <property type="entry name" value="CysZ/EI24"/>
</dbReference>
<protein>
    <recommendedName>
        <fullName evidence="8">EI24 domain-containing protein</fullName>
    </recommendedName>
</protein>
<reference evidence="6 7" key="1">
    <citation type="submission" date="2019-01" db="EMBL/GenBank/DDBJ databases">
        <authorList>
            <person name="Chen W.-M."/>
        </authorList>
    </citation>
    <scope>NUCLEOTIDE SEQUENCE [LARGE SCALE GENOMIC DNA]</scope>
    <source>
        <strain evidence="6 7">CCP-7</strain>
    </source>
</reference>
<gene>
    <name evidence="6" type="ORF">EOD43_13425</name>
</gene>
<dbReference type="OrthoDB" id="5421146at2"/>
<comment type="subcellular location">
    <subcellularLocation>
        <location evidence="1">Membrane</location>
        <topology evidence="1">Multi-pass membrane protein</topology>
    </subcellularLocation>
</comment>
<feature type="transmembrane region" description="Helical" evidence="5">
    <location>
        <begin position="64"/>
        <end position="91"/>
    </location>
</feature>
<organism evidence="6 7">
    <name type="scientific">Sphingomonas crocodyli</name>
    <dbReference type="NCBI Taxonomy" id="1979270"/>
    <lineage>
        <taxon>Bacteria</taxon>
        <taxon>Pseudomonadati</taxon>
        <taxon>Pseudomonadota</taxon>
        <taxon>Alphaproteobacteria</taxon>
        <taxon>Sphingomonadales</taxon>
        <taxon>Sphingomonadaceae</taxon>
        <taxon>Sphingomonas</taxon>
    </lineage>
</organism>
<keyword evidence="3 5" id="KW-1133">Transmembrane helix</keyword>
<evidence type="ECO:0000256" key="2">
    <source>
        <dbReference type="ARBA" id="ARBA00022692"/>
    </source>
</evidence>
<keyword evidence="7" id="KW-1185">Reference proteome</keyword>
<feature type="transmembrane region" description="Helical" evidence="5">
    <location>
        <begin position="130"/>
        <end position="157"/>
    </location>
</feature>
<feature type="transmembrane region" description="Helical" evidence="5">
    <location>
        <begin position="192"/>
        <end position="217"/>
    </location>
</feature>
<evidence type="ECO:0000256" key="1">
    <source>
        <dbReference type="ARBA" id="ARBA00004141"/>
    </source>
</evidence>
<evidence type="ECO:0000256" key="4">
    <source>
        <dbReference type="ARBA" id="ARBA00023136"/>
    </source>
</evidence>
<evidence type="ECO:0000256" key="3">
    <source>
        <dbReference type="ARBA" id="ARBA00022989"/>
    </source>
</evidence>
<evidence type="ECO:0000313" key="7">
    <source>
        <dbReference type="Proteomes" id="UP000282971"/>
    </source>
</evidence>
<evidence type="ECO:0008006" key="8">
    <source>
        <dbReference type="Google" id="ProtNLM"/>
    </source>
</evidence>
<sequence>MIESLFLSLSDLSDRRIIGILIRSMLVTLLIFAALAALTGWALVGVDPCAWFDDSCPLGVAGGGFGAVMLTLLAGWFLFPAIAIAVLCAYIDRVVAIVEARHYPHTATSARSPGWAAVALLGLRSAGRVLLYNLIALPFYIVLLFTVIGPVALFVAVNGAALGRDLGEMVALRHGDRASRAAWLASSRIGRFFVGATVTGLFLVPFANLLAPVLGAAMTTHLYHRRRPT</sequence>